<keyword evidence="3" id="KW-1185">Reference proteome</keyword>
<reference evidence="2 3" key="2">
    <citation type="submission" date="2019-01" db="EMBL/GenBank/DDBJ databases">
        <title>A chromosome length genome reference of the Java medaka (oryzias javanicus).</title>
        <authorList>
            <person name="Herpin A."/>
            <person name="Takehana Y."/>
            <person name="Naruse K."/>
            <person name="Ansai S."/>
            <person name="Kawaguchi M."/>
        </authorList>
    </citation>
    <scope>NUCLEOTIDE SEQUENCE [LARGE SCALE GENOMIC DNA]</scope>
    <source>
        <strain evidence="2">RS831</strain>
        <tissue evidence="2">Whole body</tissue>
    </source>
</reference>
<feature type="region of interest" description="Disordered" evidence="1">
    <location>
        <begin position="19"/>
        <end position="85"/>
    </location>
</feature>
<protein>
    <submittedName>
        <fullName evidence="2">Uncharacterized protein</fullName>
    </submittedName>
</protein>
<feature type="compositionally biased region" description="Basic residues" evidence="1">
    <location>
        <begin position="50"/>
        <end position="60"/>
    </location>
</feature>
<dbReference type="Proteomes" id="UP000283210">
    <property type="component" value="Chromosome 24"/>
</dbReference>
<dbReference type="OrthoDB" id="10590847at2759"/>
<dbReference type="AlphaFoldDB" id="A0A3S2PMM1"/>
<reference evidence="2 3" key="1">
    <citation type="submission" date="2018-11" db="EMBL/GenBank/DDBJ databases">
        <authorList>
            <person name="Lopez-Roques C."/>
            <person name="Donnadieu C."/>
            <person name="Bouchez O."/>
            <person name="Klopp C."/>
            <person name="Cabau C."/>
            <person name="Zahm M."/>
        </authorList>
    </citation>
    <scope>NUCLEOTIDE SEQUENCE [LARGE SCALE GENOMIC DNA]</scope>
    <source>
        <strain evidence="2">RS831</strain>
        <tissue evidence="2">Whole body</tissue>
    </source>
</reference>
<sequence>MGQKDFGYHIHSTSFASLSDMNADRENNTTGNSKSAKEEFEKSAAFSRGRGFRGHGRGGRMGRGSMRGGRGMMKGFGPPGRGRGRGMDGAMNGFGSMRMGRMQPYPDMRGFREAICHPCPGMDPAPRLLLVFLVLEAPRHSLEGCDLADLCALSILVAREATTKDRSLLLRLTPHLAQARGGQAPLVGDAFYTTCPPKNL</sequence>
<name>A0A3S2PMM1_ORYJA</name>
<dbReference type="EMBL" id="CM012460">
    <property type="protein sequence ID" value="RVE55840.1"/>
    <property type="molecule type" value="Genomic_DNA"/>
</dbReference>
<gene>
    <name evidence="2" type="ORF">OJAV_G00230100</name>
</gene>
<accession>A0A3S2PMM1</accession>
<evidence type="ECO:0000256" key="1">
    <source>
        <dbReference type="SAM" id="MobiDB-lite"/>
    </source>
</evidence>
<organism evidence="2 3">
    <name type="scientific">Oryzias javanicus</name>
    <name type="common">Javanese ricefish</name>
    <name type="synonym">Aplocheilus javanicus</name>
    <dbReference type="NCBI Taxonomy" id="123683"/>
    <lineage>
        <taxon>Eukaryota</taxon>
        <taxon>Metazoa</taxon>
        <taxon>Chordata</taxon>
        <taxon>Craniata</taxon>
        <taxon>Vertebrata</taxon>
        <taxon>Euteleostomi</taxon>
        <taxon>Actinopterygii</taxon>
        <taxon>Neopterygii</taxon>
        <taxon>Teleostei</taxon>
        <taxon>Neoteleostei</taxon>
        <taxon>Acanthomorphata</taxon>
        <taxon>Ovalentaria</taxon>
        <taxon>Atherinomorphae</taxon>
        <taxon>Beloniformes</taxon>
        <taxon>Adrianichthyidae</taxon>
        <taxon>Oryziinae</taxon>
        <taxon>Oryzias</taxon>
    </lineage>
</organism>
<evidence type="ECO:0000313" key="2">
    <source>
        <dbReference type="EMBL" id="RVE55840.1"/>
    </source>
</evidence>
<evidence type="ECO:0000313" key="3">
    <source>
        <dbReference type="Proteomes" id="UP000283210"/>
    </source>
</evidence>
<feature type="compositionally biased region" description="Gly residues" evidence="1">
    <location>
        <begin position="61"/>
        <end position="81"/>
    </location>
</feature>
<proteinExistence type="predicted"/>